<accession>A0AAE9Y9K2</accession>
<evidence type="ECO:0000313" key="4">
    <source>
        <dbReference type="EMBL" id="WCO69102.1"/>
    </source>
</evidence>
<evidence type="ECO:0000313" key="5">
    <source>
        <dbReference type="Proteomes" id="UP001216390"/>
    </source>
</evidence>
<keyword evidence="5" id="KW-1185">Reference proteome</keyword>
<dbReference type="SUPFAM" id="SSF53474">
    <property type="entry name" value="alpha/beta-Hydrolases"/>
    <property type="match status" value="1"/>
</dbReference>
<feature type="transmembrane region" description="Helical" evidence="1">
    <location>
        <begin position="189"/>
        <end position="209"/>
    </location>
</feature>
<feature type="domain" description="BAAT/Acyl-CoA thioester hydrolase C-terminal" evidence="3">
    <location>
        <begin position="580"/>
        <end position="663"/>
    </location>
</feature>
<dbReference type="GO" id="GO:0006637">
    <property type="term" value="P:acyl-CoA metabolic process"/>
    <property type="evidence" value="ECO:0007669"/>
    <property type="project" value="TreeGrafter"/>
</dbReference>
<dbReference type="Pfam" id="PF08840">
    <property type="entry name" value="BAAT_C"/>
    <property type="match status" value="1"/>
</dbReference>
<name>A0AAE9Y9K2_9ACTN</name>
<dbReference type="EMBL" id="CP116942">
    <property type="protein sequence ID" value="WCO69102.1"/>
    <property type="molecule type" value="Genomic_DNA"/>
</dbReference>
<dbReference type="Pfam" id="PF04775">
    <property type="entry name" value="Bile_Hydr_Trans"/>
    <property type="match status" value="1"/>
</dbReference>
<dbReference type="Proteomes" id="UP001216390">
    <property type="component" value="Chromosome"/>
</dbReference>
<dbReference type="PANTHER" id="PTHR10824">
    <property type="entry name" value="ACYL-COENZYME A THIOESTERASE-RELATED"/>
    <property type="match status" value="1"/>
</dbReference>
<protein>
    <submittedName>
        <fullName evidence="4">Acyl-CoA thioesterase/bile acid-CoA:amino acid N-acyltransferase family protein</fullName>
    </submittedName>
</protein>
<gene>
    <name evidence="4" type="ORF">PO878_10230</name>
</gene>
<reference evidence="4" key="1">
    <citation type="submission" date="2023-01" db="EMBL/GenBank/DDBJ databases">
        <title>The diversity of Class Acidimicrobiia in South China Sea sediment environments and the proposal of Iamia marina sp. nov., a novel species of the genus Iamia.</title>
        <authorList>
            <person name="He Y."/>
            <person name="Tian X."/>
        </authorList>
    </citation>
    <scope>NUCLEOTIDE SEQUENCE</scope>
    <source>
        <strain evidence="4">DSM 19957</strain>
    </source>
</reference>
<dbReference type="Gene3D" id="3.40.50.1820">
    <property type="entry name" value="alpha/beta hydrolase"/>
    <property type="match status" value="1"/>
</dbReference>
<dbReference type="GO" id="GO:0006631">
    <property type="term" value="P:fatty acid metabolic process"/>
    <property type="evidence" value="ECO:0007669"/>
    <property type="project" value="TreeGrafter"/>
</dbReference>
<dbReference type="KEGG" id="ima:PO878_10230"/>
<proteinExistence type="predicted"/>
<evidence type="ECO:0000256" key="1">
    <source>
        <dbReference type="SAM" id="Phobius"/>
    </source>
</evidence>
<keyword evidence="1" id="KW-0812">Transmembrane</keyword>
<feature type="transmembrane region" description="Helical" evidence="1">
    <location>
        <begin position="111"/>
        <end position="130"/>
    </location>
</feature>
<feature type="transmembrane region" description="Helical" evidence="1">
    <location>
        <begin position="26"/>
        <end position="47"/>
    </location>
</feature>
<dbReference type="RefSeq" id="WP_272738616.1">
    <property type="nucleotide sequence ID" value="NZ_CP116942.1"/>
</dbReference>
<feature type="transmembrane region" description="Helical" evidence="1">
    <location>
        <begin position="80"/>
        <end position="99"/>
    </location>
</feature>
<dbReference type="Gene3D" id="2.60.40.2240">
    <property type="entry name" value="Acyl-CoA thioester hydrolase/BAAT N-terminal domain"/>
    <property type="match status" value="1"/>
</dbReference>
<organism evidence="4 5">
    <name type="scientific">Iamia majanohamensis</name>
    <dbReference type="NCBI Taxonomy" id="467976"/>
    <lineage>
        <taxon>Bacteria</taxon>
        <taxon>Bacillati</taxon>
        <taxon>Actinomycetota</taxon>
        <taxon>Acidimicrobiia</taxon>
        <taxon>Acidimicrobiales</taxon>
        <taxon>Iamiaceae</taxon>
        <taxon>Iamia</taxon>
    </lineage>
</organism>
<dbReference type="PANTHER" id="PTHR10824:SF4">
    <property type="entry name" value="ACYL-COENZYME A THIOESTERASE 1-LIKE"/>
    <property type="match status" value="1"/>
</dbReference>
<dbReference type="InterPro" id="IPR006862">
    <property type="entry name" value="Thio_Ohase/aa_AcTrfase"/>
</dbReference>
<dbReference type="InterPro" id="IPR029058">
    <property type="entry name" value="AB_hydrolase_fold"/>
</dbReference>
<dbReference type="GO" id="GO:0047617">
    <property type="term" value="F:fatty acyl-CoA hydrolase activity"/>
    <property type="evidence" value="ECO:0007669"/>
    <property type="project" value="TreeGrafter"/>
</dbReference>
<keyword evidence="1" id="KW-1133">Transmembrane helix</keyword>
<evidence type="ECO:0000259" key="3">
    <source>
        <dbReference type="Pfam" id="PF08840"/>
    </source>
</evidence>
<dbReference type="InterPro" id="IPR042490">
    <property type="entry name" value="Thio_Ohase/BAAT_N"/>
</dbReference>
<feature type="transmembrane region" description="Helical" evidence="1">
    <location>
        <begin position="53"/>
        <end position="73"/>
    </location>
</feature>
<evidence type="ECO:0000259" key="2">
    <source>
        <dbReference type="Pfam" id="PF04775"/>
    </source>
</evidence>
<dbReference type="AlphaFoldDB" id="A0AAE9Y9K2"/>
<sequence>MTTDGGGAVATVAPDDTSTTASGAGAALGSAVAFVVGFLPWIVYWILVGNASFVVAVSVALALAVVVNLVALVRRRPLMVLEVGSAISFAVFLVLALTLPDATLERWIQPLGNFGLFAVVVVSVLIGRPFTEQYARQSTPPELWDEPGFVYVCRLLAWVWVGAMGFMAAVAAIPPLVDGDATVRDDGDALSVVCYWVLPFVALGLGMLFTTRFPDWFGEAAGGPPAEGTPAAPLPLDHDHDRAATSAARLVLTPDDALADSGVDIAVTGLAPGAQVEVGAETVDVAGHRWRSRATFTASSAGAVDLATDAPTAGDWTGVDPTGPLWSMRFATDDATPDIFLPSTEPTATLVTATSGATALQATLVRRTASPDVAVAEVREPGIVGRLFLPEGGTALPGVVLFPGSEGGLDSQGANAALLAAHGCAALVVATFAGDGPDLAGLEHQLARIPLERFADPIRWLAAHPQVDADRVTAMAISRGAEGLLAAASRIPDLPLRLVVGVSPSSLTWVGLGDEGSLPDTPAWTLGGEDLPALGTDDTALFAEMARQAVRRRGRARRHGPAVLHMAVAYGPRLDHPDAEGAAAIRSEDIAAPLLLVAGGADEMWPSATMARRLAARRGRPDDVVVEHPDAGHLIRLGCWPTTVGEVGGIALGGDGPGLARAQADLTARVVAAVTAPAGG</sequence>
<keyword evidence="1" id="KW-0472">Membrane</keyword>
<dbReference type="InterPro" id="IPR014940">
    <property type="entry name" value="BAAT_C"/>
</dbReference>
<feature type="domain" description="Acyl-CoA thioester hydrolase/bile acid-CoA amino acid N-acetyltransferase" evidence="2">
    <location>
        <begin position="260"/>
        <end position="380"/>
    </location>
</feature>
<feature type="transmembrane region" description="Helical" evidence="1">
    <location>
        <begin position="151"/>
        <end position="177"/>
    </location>
</feature>